<dbReference type="InterPro" id="IPR000983">
    <property type="entry name" value="Bac_GSPG_pilin"/>
</dbReference>
<dbReference type="PANTHER" id="PTHR30093:SF2">
    <property type="entry name" value="TYPE II SECRETION SYSTEM PROTEIN H"/>
    <property type="match status" value="1"/>
</dbReference>
<dbReference type="Gene3D" id="3.30.700.10">
    <property type="entry name" value="Glycoprotein, Type 4 Pilin"/>
    <property type="match status" value="1"/>
</dbReference>
<keyword evidence="2" id="KW-1133">Transmembrane helix</keyword>
<dbReference type="RefSeq" id="WP_145260316.1">
    <property type="nucleotide sequence ID" value="NZ_CP036316.1"/>
</dbReference>
<feature type="transmembrane region" description="Helical" evidence="2">
    <location>
        <begin position="23"/>
        <end position="45"/>
    </location>
</feature>
<dbReference type="PANTHER" id="PTHR30093">
    <property type="entry name" value="GENERAL SECRETION PATHWAY PROTEIN G"/>
    <property type="match status" value="1"/>
</dbReference>
<dbReference type="InterPro" id="IPR045584">
    <property type="entry name" value="Pilin-like"/>
</dbReference>
<evidence type="ECO:0000256" key="1">
    <source>
        <dbReference type="ARBA" id="ARBA00022481"/>
    </source>
</evidence>
<evidence type="ECO:0000313" key="4">
    <source>
        <dbReference type="Proteomes" id="UP000319976"/>
    </source>
</evidence>
<protein>
    <submittedName>
        <fullName evidence="3">Type II secretion system protein G</fullName>
    </submittedName>
</protein>
<keyword evidence="2" id="KW-0812">Transmembrane</keyword>
<accession>A0A517T5W8</accession>
<evidence type="ECO:0000256" key="2">
    <source>
        <dbReference type="SAM" id="Phobius"/>
    </source>
</evidence>
<dbReference type="Proteomes" id="UP000319976">
    <property type="component" value="Chromosome"/>
</dbReference>
<name>A0A517T5W8_9PLAN</name>
<keyword evidence="1" id="KW-0488">Methylation</keyword>
<dbReference type="OrthoDB" id="209747at2"/>
<dbReference type="AlphaFoldDB" id="A0A517T5W8"/>
<reference evidence="3 4" key="1">
    <citation type="submission" date="2019-02" db="EMBL/GenBank/DDBJ databases">
        <title>Deep-cultivation of Planctomycetes and their phenomic and genomic characterization uncovers novel biology.</title>
        <authorList>
            <person name="Wiegand S."/>
            <person name="Jogler M."/>
            <person name="Boedeker C."/>
            <person name="Pinto D."/>
            <person name="Vollmers J."/>
            <person name="Rivas-Marin E."/>
            <person name="Kohn T."/>
            <person name="Peeters S.H."/>
            <person name="Heuer A."/>
            <person name="Rast P."/>
            <person name="Oberbeckmann S."/>
            <person name="Bunk B."/>
            <person name="Jeske O."/>
            <person name="Meyerdierks A."/>
            <person name="Storesund J.E."/>
            <person name="Kallscheuer N."/>
            <person name="Luecker S."/>
            <person name="Lage O.M."/>
            <person name="Pohl T."/>
            <person name="Merkel B.J."/>
            <person name="Hornburger P."/>
            <person name="Mueller R.-W."/>
            <person name="Bruemmer F."/>
            <person name="Labrenz M."/>
            <person name="Spormann A.M."/>
            <person name="Op den Camp H."/>
            <person name="Overmann J."/>
            <person name="Amann R."/>
            <person name="Jetten M.S.M."/>
            <person name="Mascher T."/>
            <person name="Medema M.H."/>
            <person name="Devos D.P."/>
            <person name="Kaster A.-K."/>
            <person name="Ovreas L."/>
            <person name="Rohde M."/>
            <person name="Galperin M.Y."/>
            <person name="Jogler C."/>
        </authorList>
    </citation>
    <scope>NUCLEOTIDE SEQUENCE [LARGE SCALE GENOMIC DNA]</scope>
    <source>
        <strain evidence="3 4">V22</strain>
    </source>
</reference>
<gene>
    <name evidence="3" type="primary">xcpT_12</name>
    <name evidence="3" type="ORF">V22_09850</name>
</gene>
<proteinExistence type="predicted"/>
<keyword evidence="2" id="KW-0472">Membrane</keyword>
<dbReference type="PRINTS" id="PR00813">
    <property type="entry name" value="BCTERIALGSPG"/>
</dbReference>
<keyword evidence="4" id="KW-1185">Reference proteome</keyword>
<dbReference type="GO" id="GO:0015628">
    <property type="term" value="P:protein secretion by the type II secretion system"/>
    <property type="evidence" value="ECO:0007669"/>
    <property type="project" value="InterPro"/>
</dbReference>
<dbReference type="KEGG" id="chya:V22_09850"/>
<organism evidence="3 4">
    <name type="scientific">Calycomorphotria hydatis</name>
    <dbReference type="NCBI Taxonomy" id="2528027"/>
    <lineage>
        <taxon>Bacteria</taxon>
        <taxon>Pseudomonadati</taxon>
        <taxon>Planctomycetota</taxon>
        <taxon>Planctomycetia</taxon>
        <taxon>Planctomycetales</taxon>
        <taxon>Planctomycetaceae</taxon>
        <taxon>Calycomorphotria</taxon>
    </lineage>
</organism>
<dbReference type="SUPFAM" id="SSF54523">
    <property type="entry name" value="Pili subunits"/>
    <property type="match status" value="1"/>
</dbReference>
<dbReference type="GO" id="GO:0015627">
    <property type="term" value="C:type II protein secretion system complex"/>
    <property type="evidence" value="ECO:0007669"/>
    <property type="project" value="InterPro"/>
</dbReference>
<evidence type="ECO:0000313" key="3">
    <source>
        <dbReference type="EMBL" id="QDT63760.1"/>
    </source>
</evidence>
<dbReference type="EMBL" id="CP036316">
    <property type="protein sequence ID" value="QDT63760.1"/>
    <property type="molecule type" value="Genomic_DNA"/>
</dbReference>
<sequence>MEALHAKRVHRSRTSNNQQRQRGGLTVIELLVVILIIISLAALLIPAVQSAIRTARIAQVRTEISALEQAIGQFKTEFGVNPPSSLDLSITGSGATAEFSSAQTKATLRQLFPQIDFSASASSPAASIENLGLQNLNFKGAECLVFFLGGIPDDIDGTAGYSDEERKVLSGFSKNPKNPFTDRSGSESRLGPYLEFDNSRLKLNSELTIGQVTGTTFAPANLATGTPPGMPNAVYYVDPMPGQSYPYLYASSNEGHGYKDSDVPQLVDGVYKIAANQPWNDQSFQIIAAGADGISGENEGNDGDAYGRGGLYDPDNTGSLIYGSSDNITNFTSGTLGN</sequence>